<gene>
    <name evidence="2" type="ORF">DEH80_05850</name>
</gene>
<dbReference type="Proteomes" id="UP000251800">
    <property type="component" value="Unassembled WGS sequence"/>
</dbReference>
<dbReference type="SUPFAM" id="SSF159894">
    <property type="entry name" value="YgaC/TfoX-N like"/>
    <property type="match status" value="1"/>
</dbReference>
<sequence length="109" mass="12282">MSAFVDYLHEVFAEFGAIRMRRMFGGYGVYHADRMFALIADDTLYLKVDAQTQADFDALDLPAFEFAQRGRVVQMSYRLAPDEIFDDPQLAAEWARRAYGAAVRASGTG</sequence>
<keyword evidence="3" id="KW-1185">Reference proteome</keyword>
<dbReference type="Pfam" id="PF04993">
    <property type="entry name" value="TfoX_N"/>
    <property type="match status" value="1"/>
</dbReference>
<dbReference type="PANTHER" id="PTHR36121">
    <property type="entry name" value="PROTEIN SXY"/>
    <property type="match status" value="1"/>
</dbReference>
<accession>A0A363ULS3</accession>
<evidence type="ECO:0000313" key="3">
    <source>
        <dbReference type="Proteomes" id="UP000251800"/>
    </source>
</evidence>
<evidence type="ECO:0000259" key="1">
    <source>
        <dbReference type="Pfam" id="PF04993"/>
    </source>
</evidence>
<evidence type="ECO:0000313" key="2">
    <source>
        <dbReference type="EMBL" id="PWN56363.1"/>
    </source>
</evidence>
<protein>
    <submittedName>
        <fullName evidence="2">Transcriptional regulator</fullName>
    </submittedName>
</protein>
<dbReference type="RefSeq" id="WP_109719557.1">
    <property type="nucleotide sequence ID" value="NZ_QEQK01000005.1"/>
</dbReference>
<proteinExistence type="predicted"/>
<name>A0A363ULS3_9GAMM</name>
<dbReference type="AlphaFoldDB" id="A0A363ULS3"/>
<dbReference type="EMBL" id="QEQK01000005">
    <property type="protein sequence ID" value="PWN56363.1"/>
    <property type="molecule type" value="Genomic_DNA"/>
</dbReference>
<organism evidence="2 3">
    <name type="scientific">Abyssibacter profundi</name>
    <dbReference type="NCBI Taxonomy" id="2182787"/>
    <lineage>
        <taxon>Bacteria</taxon>
        <taxon>Pseudomonadati</taxon>
        <taxon>Pseudomonadota</taxon>
        <taxon>Gammaproteobacteria</taxon>
        <taxon>Chromatiales</taxon>
        <taxon>Oceanococcaceae</taxon>
        <taxon>Abyssibacter</taxon>
    </lineage>
</organism>
<dbReference type="OrthoDB" id="8687154at2"/>
<comment type="caution">
    <text evidence="2">The sequence shown here is derived from an EMBL/GenBank/DDBJ whole genome shotgun (WGS) entry which is preliminary data.</text>
</comment>
<dbReference type="PANTHER" id="PTHR36121:SF1">
    <property type="entry name" value="PROTEIN SXY"/>
    <property type="match status" value="1"/>
</dbReference>
<dbReference type="InterPro" id="IPR007076">
    <property type="entry name" value="TfoX_N"/>
</dbReference>
<dbReference type="Gene3D" id="3.30.1460.30">
    <property type="entry name" value="YgaC/TfoX-N like chaperone"/>
    <property type="match status" value="1"/>
</dbReference>
<reference evidence="2 3" key="1">
    <citation type="submission" date="2018-05" db="EMBL/GenBank/DDBJ databases">
        <title>Abyssibacter profundi OUC007T gen. nov., sp. nov, a marine bacterium isolated from seawater of the Mariana Trench.</title>
        <authorList>
            <person name="Zhou S."/>
        </authorList>
    </citation>
    <scope>NUCLEOTIDE SEQUENCE [LARGE SCALE GENOMIC DNA]</scope>
    <source>
        <strain evidence="2 3">OUC007</strain>
    </source>
</reference>
<dbReference type="InterPro" id="IPR047525">
    <property type="entry name" value="TfoX-like"/>
</dbReference>
<feature type="domain" description="TfoX N-terminal" evidence="1">
    <location>
        <begin position="10"/>
        <end position="102"/>
    </location>
</feature>